<comment type="caution">
    <text evidence="7">The sequence shown here is derived from an EMBL/GenBank/DDBJ whole genome shotgun (WGS) entry which is preliminary data.</text>
</comment>
<keyword evidence="3" id="KW-0547">Nucleotide-binding</keyword>
<keyword evidence="4" id="KW-0472">Membrane</keyword>
<dbReference type="InterPro" id="IPR025110">
    <property type="entry name" value="AMP-bd_C"/>
</dbReference>
<dbReference type="Proteomes" id="UP000253314">
    <property type="component" value="Unassembled WGS sequence"/>
</dbReference>
<feature type="domain" description="AMP-binding enzyme C-terminal" evidence="6">
    <location>
        <begin position="468"/>
        <end position="543"/>
    </location>
</feature>
<dbReference type="AlphaFoldDB" id="A0A366XVJ0"/>
<comment type="similarity">
    <text evidence="1">Belongs to the ATP-dependent AMP-binding enzyme family.</text>
</comment>
<evidence type="ECO:0000259" key="5">
    <source>
        <dbReference type="Pfam" id="PF00501"/>
    </source>
</evidence>
<keyword evidence="4" id="KW-1133">Transmembrane helix</keyword>
<keyword evidence="4" id="KW-0812">Transmembrane</keyword>
<dbReference type="PANTHER" id="PTHR43767:SF9">
    <property type="entry name" value="LONG-CHAIN-FATTY-ACID--COA LIGASE"/>
    <property type="match status" value="1"/>
</dbReference>
<evidence type="ECO:0000256" key="3">
    <source>
        <dbReference type="ARBA" id="ARBA00022840"/>
    </source>
</evidence>
<keyword evidence="2 7" id="KW-0436">Ligase</keyword>
<dbReference type="GO" id="GO:0016877">
    <property type="term" value="F:ligase activity, forming carbon-sulfur bonds"/>
    <property type="evidence" value="ECO:0007669"/>
    <property type="project" value="UniProtKB-ARBA"/>
</dbReference>
<evidence type="ECO:0000259" key="6">
    <source>
        <dbReference type="Pfam" id="PF13193"/>
    </source>
</evidence>
<proteinExistence type="inferred from homology"/>
<evidence type="ECO:0000256" key="4">
    <source>
        <dbReference type="SAM" id="Phobius"/>
    </source>
</evidence>
<dbReference type="InterPro" id="IPR050237">
    <property type="entry name" value="ATP-dep_AMP-bd_enzyme"/>
</dbReference>
<evidence type="ECO:0000313" key="7">
    <source>
        <dbReference type="EMBL" id="RBW68173.1"/>
    </source>
</evidence>
<dbReference type="InterPro" id="IPR045851">
    <property type="entry name" value="AMP-bd_C_sf"/>
</dbReference>
<reference evidence="7 8" key="1">
    <citation type="submission" date="2018-07" db="EMBL/GenBank/DDBJ databases">
        <title>Lottiidibacillus patelloidae gen. nov., sp. nov., isolated from the intestinal tract of a marine limpet and the reclassification of B. taeanensis BH030017T, B. algicola KMM 3737T and B. hwajinpoensis SW-72T as genus Lottiidibacillus.</title>
        <authorList>
            <person name="Liu R."/>
            <person name="Huang Z."/>
        </authorList>
    </citation>
    <scope>NUCLEOTIDE SEQUENCE [LARGE SCALE GENOMIC DNA]</scope>
    <source>
        <strain evidence="7 8">BH030017</strain>
    </source>
</reference>
<gene>
    <name evidence="7" type="ORF">DS031_18330</name>
</gene>
<feature type="domain" description="AMP-dependent synthetase/ligase" evidence="5">
    <location>
        <begin position="30"/>
        <end position="418"/>
    </location>
</feature>
<dbReference type="PANTHER" id="PTHR43767">
    <property type="entry name" value="LONG-CHAIN-FATTY-ACID--COA LIGASE"/>
    <property type="match status" value="1"/>
</dbReference>
<dbReference type="InterPro" id="IPR000873">
    <property type="entry name" value="AMP-dep_synth/lig_dom"/>
</dbReference>
<keyword evidence="8" id="KW-1185">Reference proteome</keyword>
<keyword evidence="3" id="KW-0067">ATP-binding</keyword>
<dbReference type="SUPFAM" id="SSF56801">
    <property type="entry name" value="Acetyl-CoA synthetase-like"/>
    <property type="match status" value="1"/>
</dbReference>
<dbReference type="OrthoDB" id="9803968at2"/>
<dbReference type="GO" id="GO:0005524">
    <property type="term" value="F:ATP binding"/>
    <property type="evidence" value="ECO:0007669"/>
    <property type="project" value="UniProtKB-KW"/>
</dbReference>
<dbReference type="CDD" id="cd05936">
    <property type="entry name" value="FC-FACS_FadD_like"/>
    <property type="match status" value="1"/>
</dbReference>
<dbReference type="Gene3D" id="2.30.38.10">
    <property type="entry name" value="Luciferase, Domain 3"/>
    <property type="match status" value="1"/>
</dbReference>
<dbReference type="Gene3D" id="3.30.300.30">
    <property type="match status" value="1"/>
</dbReference>
<dbReference type="EMBL" id="QOCW01000024">
    <property type="protein sequence ID" value="RBW68173.1"/>
    <property type="molecule type" value="Genomic_DNA"/>
</dbReference>
<dbReference type="RefSeq" id="WP_113807507.1">
    <property type="nucleotide sequence ID" value="NZ_QOCW01000024.1"/>
</dbReference>
<dbReference type="Pfam" id="PF00501">
    <property type="entry name" value="AMP-binding"/>
    <property type="match status" value="1"/>
</dbReference>
<dbReference type="FunFam" id="3.40.50.12780:FF:000003">
    <property type="entry name" value="Long-chain-fatty-acid--CoA ligase FadD"/>
    <property type="match status" value="1"/>
</dbReference>
<dbReference type="Pfam" id="PF13193">
    <property type="entry name" value="AMP-binding_C"/>
    <property type="match status" value="1"/>
</dbReference>
<name>A0A366XVJ0_9BACI</name>
<protein>
    <submittedName>
        <fullName evidence="7">Long-chain fatty acid--CoA ligase</fullName>
    </submittedName>
</protein>
<evidence type="ECO:0000256" key="2">
    <source>
        <dbReference type="ARBA" id="ARBA00022598"/>
    </source>
</evidence>
<evidence type="ECO:0000313" key="8">
    <source>
        <dbReference type="Proteomes" id="UP000253314"/>
    </source>
</evidence>
<dbReference type="InterPro" id="IPR020845">
    <property type="entry name" value="AMP-binding_CS"/>
</dbReference>
<accession>A0A366XVJ0</accession>
<sequence length="550" mass="61762">MTEHPWLSYYPEEIKESLDYPNIPVFELLKRAAKEAPKKEALYFLGKRLTYEETLKAAYQAANAFKKLGVEKGDRVSLMLPNCPQMVICYYGVLLAGGIAVMTNPLYVERELEHQLNDAEVKTIVCLDLVYPKVKKVIETTQLENIIATSIKDYLPFPKNLLYPIVQKRKGPYVKIDYYKENVLSFPKWLKASSSTPVTPEIDPKTDLAVIQYTGGTTGTPKGSMLTHANLIANALQCKSWFYKGEEGKEKTLAAVPLFHVYGMTVCLNLTVSLIGTILLVPKFDVEQLLKVIDKEKPTIFPGAPTMYIGLLSDPKLKNYDIRSVEACVSGSAPLPLEVQQQFESITGGRLVEGYGLTEVSSVSHANPIWGQRVHGSIGIPFPDTISKIVNPETGEEVGVGEVGELLISGPQVMQGYWRKPEETEQVLKDGWLFTGDMGYMDENGYFYIVDRMKDMIIAGGFNIFPREVEEVLYEHPSVKEAAVIGVSDEYRGETVKAFIVKKEGKEVTDEELDAFCRTKLAAYKVPKLYEYRDEMPKTMIGKILKRELK</sequence>
<dbReference type="FunFam" id="3.30.300.30:FF:000008">
    <property type="entry name" value="2,3-dihydroxybenzoate-AMP ligase"/>
    <property type="match status" value="1"/>
</dbReference>
<dbReference type="Gene3D" id="3.40.50.980">
    <property type="match status" value="2"/>
</dbReference>
<organism evidence="7 8">
    <name type="scientific">Bacillus taeanensis</name>
    <dbReference type="NCBI Taxonomy" id="273032"/>
    <lineage>
        <taxon>Bacteria</taxon>
        <taxon>Bacillati</taxon>
        <taxon>Bacillota</taxon>
        <taxon>Bacilli</taxon>
        <taxon>Bacillales</taxon>
        <taxon>Bacillaceae</taxon>
        <taxon>Bacillus</taxon>
    </lineage>
</organism>
<dbReference type="PROSITE" id="PS00455">
    <property type="entry name" value="AMP_BINDING"/>
    <property type="match status" value="1"/>
</dbReference>
<feature type="transmembrane region" description="Helical" evidence="4">
    <location>
        <begin position="259"/>
        <end position="281"/>
    </location>
</feature>
<evidence type="ECO:0000256" key="1">
    <source>
        <dbReference type="ARBA" id="ARBA00006432"/>
    </source>
</evidence>